<dbReference type="InterPro" id="IPR038607">
    <property type="entry name" value="PhoD-like_sf"/>
</dbReference>
<dbReference type="Gene3D" id="3.60.21.70">
    <property type="entry name" value="PhoD-like phosphatase"/>
    <property type="match status" value="1"/>
</dbReference>
<dbReference type="InterPro" id="IPR006311">
    <property type="entry name" value="TAT_signal"/>
</dbReference>
<evidence type="ECO:0000313" key="4">
    <source>
        <dbReference type="Proteomes" id="UP000660862"/>
    </source>
</evidence>
<gene>
    <name evidence="3" type="primary">phoD</name>
    <name evidence="3" type="ORF">GCM10007415_38800</name>
</gene>
<keyword evidence="4" id="KW-1185">Reference proteome</keyword>
<keyword evidence="1" id="KW-0472">Membrane</keyword>
<comment type="caution">
    <text evidence="3">The sequence shown here is derived from an EMBL/GenBank/DDBJ whole genome shotgun (WGS) entry which is preliminary data.</text>
</comment>
<evidence type="ECO:0000313" key="3">
    <source>
        <dbReference type="EMBL" id="GGG99285.1"/>
    </source>
</evidence>
<reference evidence="3" key="2">
    <citation type="submission" date="2020-09" db="EMBL/GenBank/DDBJ databases">
        <authorList>
            <person name="Sun Q."/>
            <person name="Zhou Y."/>
        </authorList>
    </citation>
    <scope>NUCLEOTIDE SEQUENCE</scope>
    <source>
        <strain evidence="3">CGMCC 1.12195</strain>
    </source>
</reference>
<sequence>MMENNMHTQSRRNFLKKTGLGMMALPAFEEIAAAISLPVYFTTGFKISEVTDRSAIFWTRLCRQEAPVPIRHSRREEVFRHPIDFDENQPVGNMDGAVAGASGFVRITLFNGRIQTFRSDWYTAAADDDYTVKIPIDNLKSGTNYRVEVEARASMKGASAYIGGSFRTAPDPRTPAAVNLVACTCQYFWSYDDKERGFKVYDSMRRLRPDCYVHTGDYVYYDKPGPLATTQEKARHKWHAMNSRPAIRDFCREVPIYMLKDDHDLLKNDVDPTAQPYGELSYADGMKIWTEQVALRGKPYRTYQWGKDLQIWLIEAREYRSNNDLPDGPGKTIWGDEQLTWFKETLATSTATFKLLISPTPIVGPDRDTKKDNHANKNFHTEGAWLRQYLSTVDQLFVVSGDRHWQYFSEDLETGLLEFGSGPVSDFHAQGWKPGDVRPEHRFLRVKGGFLQVRIFREEENPCIQFNHYDVDGNIVNTHTHYAYS</sequence>
<dbReference type="PROSITE" id="PS51318">
    <property type="entry name" value="TAT"/>
    <property type="match status" value="1"/>
</dbReference>
<proteinExistence type="predicted"/>
<dbReference type="AlphaFoldDB" id="A0A917I0C7"/>
<evidence type="ECO:0000256" key="1">
    <source>
        <dbReference type="SAM" id="Phobius"/>
    </source>
</evidence>
<dbReference type="EMBL" id="BMER01000005">
    <property type="protein sequence ID" value="GGG99285.1"/>
    <property type="molecule type" value="Genomic_DNA"/>
</dbReference>
<reference evidence="3" key="1">
    <citation type="journal article" date="2014" name="Int. J. Syst. Evol. Microbiol.">
        <title>Complete genome sequence of Corynebacterium casei LMG S-19264T (=DSM 44701T), isolated from a smear-ripened cheese.</title>
        <authorList>
            <consortium name="US DOE Joint Genome Institute (JGI-PGF)"/>
            <person name="Walter F."/>
            <person name="Albersmeier A."/>
            <person name="Kalinowski J."/>
            <person name="Ruckert C."/>
        </authorList>
    </citation>
    <scope>NUCLEOTIDE SEQUENCE</scope>
    <source>
        <strain evidence="3">CGMCC 1.12195</strain>
    </source>
</reference>
<dbReference type="SUPFAM" id="SSF56300">
    <property type="entry name" value="Metallo-dependent phosphatases"/>
    <property type="match status" value="1"/>
</dbReference>
<dbReference type="Pfam" id="PF09423">
    <property type="entry name" value="PhoD"/>
    <property type="match status" value="1"/>
</dbReference>
<name>A0A917I0C7_9SPHI</name>
<dbReference type="RefSeq" id="WP_229738865.1">
    <property type="nucleotide sequence ID" value="NZ_BMER01000005.1"/>
</dbReference>
<keyword evidence="1" id="KW-0812">Transmembrane</keyword>
<dbReference type="Proteomes" id="UP000660862">
    <property type="component" value="Unassembled WGS sequence"/>
</dbReference>
<dbReference type="InterPro" id="IPR018946">
    <property type="entry name" value="PhoD-like_MPP"/>
</dbReference>
<organism evidence="3 4">
    <name type="scientific">Parapedobacter pyrenivorans</name>
    <dbReference type="NCBI Taxonomy" id="1305674"/>
    <lineage>
        <taxon>Bacteria</taxon>
        <taxon>Pseudomonadati</taxon>
        <taxon>Bacteroidota</taxon>
        <taxon>Sphingobacteriia</taxon>
        <taxon>Sphingobacteriales</taxon>
        <taxon>Sphingobacteriaceae</taxon>
        <taxon>Parapedobacter</taxon>
    </lineage>
</organism>
<feature type="domain" description="PhoD-like phosphatase metallophosphatase" evidence="2">
    <location>
        <begin position="181"/>
        <end position="427"/>
    </location>
</feature>
<dbReference type="Gene3D" id="2.60.40.380">
    <property type="entry name" value="Purple acid phosphatase-like, N-terminal"/>
    <property type="match status" value="1"/>
</dbReference>
<keyword evidence="1" id="KW-1133">Transmembrane helix</keyword>
<dbReference type="PANTHER" id="PTHR43606:SF1">
    <property type="entry name" value="PHOD-LIKE PHOSPHATASE METALLOPHOSPHATASE DOMAIN-CONTAINING PROTEIN"/>
    <property type="match status" value="1"/>
</dbReference>
<protein>
    <submittedName>
        <fullName evidence="3">Alkaline phosphatase</fullName>
    </submittedName>
</protein>
<accession>A0A917I0C7</accession>
<dbReference type="InterPro" id="IPR029052">
    <property type="entry name" value="Metallo-depent_PP-like"/>
</dbReference>
<evidence type="ECO:0000259" key="2">
    <source>
        <dbReference type="Pfam" id="PF09423"/>
    </source>
</evidence>
<dbReference type="PANTHER" id="PTHR43606">
    <property type="entry name" value="PHOSPHATASE, PUTATIVE (AFU_ORTHOLOGUE AFUA_6G08710)-RELATED"/>
    <property type="match status" value="1"/>
</dbReference>
<dbReference type="InterPro" id="IPR052900">
    <property type="entry name" value="Phospholipid_Metab_Enz"/>
</dbReference>
<feature type="transmembrane region" description="Helical" evidence="1">
    <location>
        <begin position="20"/>
        <end position="41"/>
    </location>
</feature>